<name>A0ACB8HCD2_PSICU</name>
<evidence type="ECO:0000313" key="2">
    <source>
        <dbReference type="Proteomes" id="UP000664032"/>
    </source>
</evidence>
<sequence length="1803" mass="198334">MHLYYSRASKVGFLLLILLYCIIGGLNEQQVRPVSTSYATTEAIARCLQLSLRPAHPENFHNRTDSDRFDTDTPPVLIQNARMWTGRNNGTEVIKGEILVDKGIIQSIGHLPRSLLENYGKKLLILDAKGAWVTPGLIDVHSHIGVDSIPEFEGTTDTNSFRGIIQPWLRSIDGLNTHDNAYPLSIAGGVTTSLILPGSANAIGGQAFVIKHRETSEKSPSSMILEPPFQMDSSNSNTNLPPRWRHINMATRIKERQDKYCTRVFSNDVENLGEFPDALEWEALVDVLRGRVKVHTHCYEAVDVDSFIRISNEFKFPIAVFHHTSEAYLVPNLIKNGYGHAPAIALFATFARYKREAYRSSVFAPRILAQQGLTVLMKSDHPAMNSRYLMYEAQQAYFYGLPQNLALLSVTSNAAEVLGMGHRIGYLDKDLVIWDSHPLALGATPVQVLIDGVLQLQTPHITHKPSAFQKSPKVPNFDDEARRVVEYEGLPPLSPSRIFHDTTVVFKNVNSVYYVKDRSIGKLQTSASHLGSMTVVTRNGIIVCHGSDIECMGLDLKDTIMEVVDLEGGSLSPALVSFGYPLGLVNIRMEPSTNDGSLFDPLLGIIPKVLGGDTTVIRAFDGLQFGTRNALLAYRSGVSIGVTAPLGEGFLVGLATAFSLGALHKLEDGAIIQEVTSVHVSIGHSFPQSVSTQIAVLRKLLLGDIEGDAKSWFGKVSSVTILCFTQGFASNFYNQGKIPLVVEADSADVIATLLVLKKEVEVETGNTVTLTIYGGAEAHLLAKELANQNVGVILNRSRPFPRNWDQRRIIPGPPISKNNTIVELLANNITVGIGCDNFFGAAQNLPFDLAWAAIESGGLLTEQEALAIGSTNVLNLLGVEYDQTTFDLVATRGGNHLGMNRKVVAMVSPRQKVIMVKNTKKPAVNHGKSITSFFARTPKTASQEAASSSSGTTSSSSSLSKQVKTSAINSDVTMGSGVVPLSSTKSPAPEASAFSPSSLQQAEIRSPSENSFVSPLKRLREPDRKPEIKILATRQRSESLKSDDPRHRKFDSDSDGETNNITVFVTATHITQNRKKVRLSPPEKESLAVIPSSQSEEELVLKETAIPAAKAILDNHKQSYFHISDPEKQIGVPMDIDNSTKDAPLPADNDFPNEEPTVQRQLPSVEQMLVPPISDLPSLPSTPQILDPDAKTALIIAEIKAKAYAETAPSPEPVSITFKEELDNTSSEDDDLVSSLLRKTMKQKPNPNEVSIQPTRRSTRHTVRNKSDSSPSKRPLQKTKDQQKATPKKLESNPIKEMLKERRAAEKRGGGSDLFRKADLIAKGINSDSQEYGDMDVEDARIDWDTAAETARNMTWFTEGVSPQHPDLIGSEQISEDDEQSAIAGKVKRKGQIIVDILEAGKVMQQEKEYSHFREGISIWESSHSTVDTEEDHILVEELLRYYQSMEEGTGINLLKLCLQQHALRSGVLAESAAHSLERFWGTTCNKSDSTIQFAQVLETLHHLRMDSCLLTSQGWDAPVSRPLSIVNITQRDNVIRRLLLLVGACARSKRIKVTEIPNMSLALLLLGMDLEASPDLIEDITRTVNLVCNCLREEDQDIVNVLCEKILHCIESYTPINKARVISMLSAGSDITHHIASVVSYNVIISNNNDPVLSTRPPLSDIIDELVEYSGKNGKPAGKFAINNKTNYDDVGFYTFILGVAVSDIRGYVADDLESKSKAASLSPLESPVKFGERQGSDLQMLIDSLENLHNKISDTRAAHLERSRAKTNIKGLSMTIFYQQRFWQRNGAGKGKTLSEYFKKK</sequence>
<gene>
    <name evidence="1" type="ORF">JR316_0002351</name>
</gene>
<protein>
    <submittedName>
        <fullName evidence="1">Uncharacterized protein</fullName>
    </submittedName>
</protein>
<keyword evidence="2" id="KW-1185">Reference proteome</keyword>
<accession>A0ACB8HCD2</accession>
<dbReference type="Proteomes" id="UP000664032">
    <property type="component" value="Unassembled WGS sequence"/>
</dbReference>
<organism evidence="1 2">
    <name type="scientific">Psilocybe cubensis</name>
    <name type="common">Psychedelic mushroom</name>
    <name type="synonym">Stropharia cubensis</name>
    <dbReference type="NCBI Taxonomy" id="181762"/>
    <lineage>
        <taxon>Eukaryota</taxon>
        <taxon>Fungi</taxon>
        <taxon>Dikarya</taxon>
        <taxon>Basidiomycota</taxon>
        <taxon>Agaricomycotina</taxon>
        <taxon>Agaricomycetes</taxon>
        <taxon>Agaricomycetidae</taxon>
        <taxon>Agaricales</taxon>
        <taxon>Agaricineae</taxon>
        <taxon>Strophariaceae</taxon>
        <taxon>Psilocybe</taxon>
    </lineage>
</organism>
<dbReference type="EMBL" id="JAFIQS020000002">
    <property type="protein sequence ID" value="KAH9485443.1"/>
    <property type="molecule type" value="Genomic_DNA"/>
</dbReference>
<evidence type="ECO:0000313" key="1">
    <source>
        <dbReference type="EMBL" id="KAH9485443.1"/>
    </source>
</evidence>
<reference evidence="1" key="1">
    <citation type="submission" date="2021-10" db="EMBL/GenBank/DDBJ databases">
        <title>Psilocybe cubensis genome.</title>
        <authorList>
            <person name="Mckernan K.J."/>
            <person name="Crawford S."/>
            <person name="Trippe A."/>
            <person name="Kane L.T."/>
            <person name="Mclaughlin S."/>
        </authorList>
    </citation>
    <scope>NUCLEOTIDE SEQUENCE</scope>
    <source>
        <strain evidence="1">MGC-MH-2018</strain>
    </source>
</reference>
<comment type="caution">
    <text evidence="1">The sequence shown here is derived from an EMBL/GenBank/DDBJ whole genome shotgun (WGS) entry which is preliminary data.</text>
</comment>
<proteinExistence type="predicted"/>